<proteinExistence type="inferred from homology"/>
<keyword evidence="7" id="KW-0547">Nucleotide-binding</keyword>
<evidence type="ECO:0000256" key="14">
    <source>
        <dbReference type="SAM" id="SignalP"/>
    </source>
</evidence>
<keyword evidence="11" id="KW-0675">Receptor</keyword>
<keyword evidence="3" id="KW-0433">Leucine-rich repeat</keyword>
<evidence type="ECO:0000313" key="17">
    <source>
        <dbReference type="Proteomes" id="UP000824469"/>
    </source>
</evidence>
<dbReference type="Pfam" id="PF00560">
    <property type="entry name" value="LRR_1"/>
    <property type="match status" value="3"/>
</dbReference>
<evidence type="ECO:0000256" key="7">
    <source>
        <dbReference type="ARBA" id="ARBA00022741"/>
    </source>
</evidence>
<dbReference type="InterPro" id="IPR050647">
    <property type="entry name" value="Plant_LRR-RLKs"/>
</dbReference>
<dbReference type="FunFam" id="3.80.10.10:FF:000101">
    <property type="entry name" value="LRR receptor-like serine/threonine-protein kinase ERECTA"/>
    <property type="match status" value="1"/>
</dbReference>
<dbReference type="PRINTS" id="PR00019">
    <property type="entry name" value="LEURICHRPT"/>
</dbReference>
<dbReference type="PROSITE" id="PS50011">
    <property type="entry name" value="PROTEIN_KINASE_DOM"/>
    <property type="match status" value="1"/>
</dbReference>
<evidence type="ECO:0000259" key="15">
    <source>
        <dbReference type="PROSITE" id="PS50011"/>
    </source>
</evidence>
<name>A0AA38BXD0_TAXCH</name>
<keyword evidence="10 13" id="KW-0472">Membrane</keyword>
<dbReference type="GO" id="GO:0016020">
    <property type="term" value="C:membrane"/>
    <property type="evidence" value="ECO:0007669"/>
    <property type="project" value="UniProtKB-SubCell"/>
</dbReference>
<evidence type="ECO:0000256" key="10">
    <source>
        <dbReference type="ARBA" id="ARBA00023136"/>
    </source>
</evidence>
<dbReference type="Pfam" id="PF13855">
    <property type="entry name" value="LRR_8"/>
    <property type="match status" value="1"/>
</dbReference>
<dbReference type="InterPro" id="IPR032675">
    <property type="entry name" value="LRR_dom_sf"/>
</dbReference>
<evidence type="ECO:0000256" key="3">
    <source>
        <dbReference type="ARBA" id="ARBA00022614"/>
    </source>
</evidence>
<protein>
    <recommendedName>
        <fullName evidence="15">Protein kinase domain-containing protein</fullName>
    </recommendedName>
</protein>
<evidence type="ECO:0000256" key="4">
    <source>
        <dbReference type="ARBA" id="ARBA00022692"/>
    </source>
</evidence>
<dbReference type="GO" id="GO:0004672">
    <property type="term" value="F:protein kinase activity"/>
    <property type="evidence" value="ECO:0007669"/>
    <property type="project" value="InterPro"/>
</dbReference>
<evidence type="ECO:0000256" key="9">
    <source>
        <dbReference type="ARBA" id="ARBA00022989"/>
    </source>
</evidence>
<keyword evidence="4 13" id="KW-0812">Transmembrane</keyword>
<feature type="chain" id="PRO_5041448567" description="Protein kinase domain-containing protein" evidence="14">
    <location>
        <begin position="20"/>
        <end position="652"/>
    </location>
</feature>
<keyword evidence="6" id="KW-0677">Repeat</keyword>
<organism evidence="16 17">
    <name type="scientific">Taxus chinensis</name>
    <name type="common">Chinese yew</name>
    <name type="synonym">Taxus wallichiana var. chinensis</name>
    <dbReference type="NCBI Taxonomy" id="29808"/>
    <lineage>
        <taxon>Eukaryota</taxon>
        <taxon>Viridiplantae</taxon>
        <taxon>Streptophyta</taxon>
        <taxon>Embryophyta</taxon>
        <taxon>Tracheophyta</taxon>
        <taxon>Spermatophyta</taxon>
        <taxon>Pinopsida</taxon>
        <taxon>Pinidae</taxon>
        <taxon>Conifers II</taxon>
        <taxon>Cupressales</taxon>
        <taxon>Taxaceae</taxon>
        <taxon>Taxus</taxon>
    </lineage>
</organism>
<evidence type="ECO:0000256" key="5">
    <source>
        <dbReference type="ARBA" id="ARBA00022729"/>
    </source>
</evidence>
<keyword evidence="5 14" id="KW-0732">Signal</keyword>
<dbReference type="InterPro" id="IPR013210">
    <property type="entry name" value="LRR_N_plant-typ"/>
</dbReference>
<evidence type="ECO:0000256" key="8">
    <source>
        <dbReference type="ARBA" id="ARBA00022840"/>
    </source>
</evidence>
<dbReference type="InterPro" id="IPR011009">
    <property type="entry name" value="Kinase-like_dom_sf"/>
</dbReference>
<dbReference type="SUPFAM" id="SSF52058">
    <property type="entry name" value="L domain-like"/>
    <property type="match status" value="1"/>
</dbReference>
<feature type="non-terminal residue" evidence="16">
    <location>
        <position position="652"/>
    </location>
</feature>
<keyword evidence="17" id="KW-1185">Reference proteome</keyword>
<gene>
    <name evidence="16" type="ORF">KI387_033183</name>
</gene>
<comment type="caution">
    <text evidence="16">The sequence shown here is derived from an EMBL/GenBank/DDBJ whole genome shotgun (WGS) entry which is preliminary data.</text>
</comment>
<evidence type="ECO:0000256" key="13">
    <source>
        <dbReference type="SAM" id="Phobius"/>
    </source>
</evidence>
<keyword evidence="8" id="KW-0067">ATP-binding</keyword>
<keyword evidence="12" id="KW-0325">Glycoprotein</keyword>
<dbReference type="Pfam" id="PF00069">
    <property type="entry name" value="Pkinase"/>
    <property type="match status" value="1"/>
</dbReference>
<evidence type="ECO:0000256" key="6">
    <source>
        <dbReference type="ARBA" id="ARBA00022737"/>
    </source>
</evidence>
<comment type="similarity">
    <text evidence="2">Belongs to the RLP family.</text>
</comment>
<dbReference type="PANTHER" id="PTHR48056">
    <property type="entry name" value="LRR RECEPTOR-LIKE SERINE/THREONINE-PROTEIN KINASE-RELATED"/>
    <property type="match status" value="1"/>
</dbReference>
<keyword evidence="9 13" id="KW-1133">Transmembrane helix</keyword>
<dbReference type="Gene3D" id="3.80.10.10">
    <property type="entry name" value="Ribonuclease Inhibitor"/>
    <property type="match status" value="2"/>
</dbReference>
<evidence type="ECO:0000256" key="2">
    <source>
        <dbReference type="ARBA" id="ARBA00009592"/>
    </source>
</evidence>
<evidence type="ECO:0000256" key="1">
    <source>
        <dbReference type="ARBA" id="ARBA00004479"/>
    </source>
</evidence>
<feature type="transmembrane region" description="Helical" evidence="13">
    <location>
        <begin position="326"/>
        <end position="346"/>
    </location>
</feature>
<accession>A0AA38BXD0</accession>
<evidence type="ECO:0000256" key="12">
    <source>
        <dbReference type="ARBA" id="ARBA00023180"/>
    </source>
</evidence>
<dbReference type="Proteomes" id="UP000824469">
    <property type="component" value="Unassembled WGS sequence"/>
</dbReference>
<dbReference type="GO" id="GO:0005524">
    <property type="term" value="F:ATP binding"/>
    <property type="evidence" value="ECO:0007669"/>
    <property type="project" value="UniProtKB-KW"/>
</dbReference>
<dbReference type="FunFam" id="3.80.10.10:FF:000111">
    <property type="entry name" value="LRR receptor-like serine/threonine-protein kinase ERECTA"/>
    <property type="match status" value="1"/>
</dbReference>
<dbReference type="SUPFAM" id="SSF56112">
    <property type="entry name" value="Protein kinase-like (PK-like)"/>
    <property type="match status" value="1"/>
</dbReference>
<dbReference type="InterPro" id="IPR001611">
    <property type="entry name" value="Leu-rich_rpt"/>
</dbReference>
<sequence>MASSMAWLCVLLIFVGVIPYPSSPTANADRALDLQALSSFKYSITSDPLNALLDWANITHPCNWSGVVCDSRNNVVSLILTGKQLEGVISPSLANISKLSSLDLSSNSFHGGIPPQLVQCSQLTRLVLSANSLTGAIPFDVGKLVRLQFLELTDNFLVGSIPGTIGNCTSLRTARLSNNTLSGPIPSAFGGCRSLRAVDLSSNVLQGQIPVNLSQLQSLEQFLNLSNNRLEGDIPAELGYLKLLTSMDLSSNMLTGSVPSQLGNLTKLRTLNLSNNQLDGPVPQVGILTSFNWSSFEGNGKLCGVNFSRPCSEAVHSHKHRRRITIVASVAAAAVFLISLFCFLFIRRYLRASRGTKEITRPRPGQKQKSTLQVATKSFNADNIIGSSSSSILYKGVTFGDGDIAVNVFKIENSKEVEQFFSSDVQKLRRISHRNLVKVRGFSFEDRFKALVTEHMPNGDLDSLIHGAGVERHGLTFDLSKRIDISISTAQALVHLHDYCETPIVHCHLKPTSIFLDDDFEARVSDFGTAKMLQNHLQQERRAASTLEGTISYLAPESEEMERVTPKADVFSFGILLMELVTRRRTSVSVVSEGGERLNLRQWIENGTKSGSFVTLVDPALTQNISERDGEKMLNLLKISLLCSKEIPGERP</sequence>
<dbReference type="Gene3D" id="1.10.510.10">
    <property type="entry name" value="Transferase(Phosphotransferase) domain 1"/>
    <property type="match status" value="1"/>
</dbReference>
<dbReference type="AlphaFoldDB" id="A0AA38BXD0"/>
<feature type="signal peptide" evidence="14">
    <location>
        <begin position="1"/>
        <end position="19"/>
    </location>
</feature>
<dbReference type="InterPro" id="IPR000719">
    <property type="entry name" value="Prot_kinase_dom"/>
</dbReference>
<evidence type="ECO:0000256" key="11">
    <source>
        <dbReference type="ARBA" id="ARBA00023170"/>
    </source>
</evidence>
<dbReference type="EMBL" id="JAHRHJ020003813">
    <property type="protein sequence ID" value="KAH9289066.1"/>
    <property type="molecule type" value="Genomic_DNA"/>
</dbReference>
<dbReference type="Gene3D" id="3.30.200.20">
    <property type="entry name" value="Phosphorylase Kinase, domain 1"/>
    <property type="match status" value="1"/>
</dbReference>
<feature type="domain" description="Protein kinase" evidence="15">
    <location>
        <begin position="379"/>
        <end position="642"/>
    </location>
</feature>
<comment type="subcellular location">
    <subcellularLocation>
        <location evidence="1">Membrane</location>
        <topology evidence="1">Single-pass type I membrane protein</topology>
    </subcellularLocation>
</comment>
<reference evidence="16 17" key="1">
    <citation type="journal article" date="2021" name="Nat. Plants">
        <title>The Taxus genome provides insights into paclitaxel biosynthesis.</title>
        <authorList>
            <person name="Xiong X."/>
            <person name="Gou J."/>
            <person name="Liao Q."/>
            <person name="Li Y."/>
            <person name="Zhou Q."/>
            <person name="Bi G."/>
            <person name="Li C."/>
            <person name="Du R."/>
            <person name="Wang X."/>
            <person name="Sun T."/>
            <person name="Guo L."/>
            <person name="Liang H."/>
            <person name="Lu P."/>
            <person name="Wu Y."/>
            <person name="Zhang Z."/>
            <person name="Ro D.K."/>
            <person name="Shang Y."/>
            <person name="Huang S."/>
            <person name="Yan J."/>
        </authorList>
    </citation>
    <scope>NUCLEOTIDE SEQUENCE [LARGE SCALE GENOMIC DNA]</scope>
    <source>
        <strain evidence="16">Ta-2019</strain>
    </source>
</reference>
<dbReference type="OMA" id="WANITHP"/>
<dbReference type="Pfam" id="PF08263">
    <property type="entry name" value="LRRNT_2"/>
    <property type="match status" value="1"/>
</dbReference>
<evidence type="ECO:0000313" key="16">
    <source>
        <dbReference type="EMBL" id="KAH9289066.1"/>
    </source>
</evidence>
<dbReference type="PANTHER" id="PTHR48056:SF81">
    <property type="entry name" value="RECEPTOR PROTEIN-TYROSINE KINASE CEPR1"/>
    <property type="match status" value="1"/>
</dbReference>